<dbReference type="RefSeq" id="WP_045318254.1">
    <property type="nucleotide sequence ID" value="NZ_JYJG01000546.1"/>
</dbReference>
<dbReference type="SUPFAM" id="SSF51182">
    <property type="entry name" value="RmlC-like cupins"/>
    <property type="match status" value="1"/>
</dbReference>
<keyword evidence="4 8" id="KW-0479">Metal-binding</keyword>
<dbReference type="EMBL" id="JYJG01000546">
    <property type="protein sequence ID" value="KJK33366.1"/>
    <property type="molecule type" value="Genomic_DNA"/>
</dbReference>
<feature type="binding site" evidence="8">
    <location>
        <position position="135"/>
    </location>
    <ligand>
        <name>Zn(2+)</name>
        <dbReference type="ChEBI" id="CHEBI:29105"/>
    </ligand>
</feature>
<dbReference type="InterPro" id="IPR016305">
    <property type="entry name" value="Mannose-6-P_Isomerase"/>
</dbReference>
<organism evidence="10 11">
    <name type="scientific">Lentzea aerocolonigenes</name>
    <name type="common">Lechevalieria aerocolonigenes</name>
    <name type="synonym">Saccharothrix aerocolonigenes</name>
    <dbReference type="NCBI Taxonomy" id="68170"/>
    <lineage>
        <taxon>Bacteria</taxon>
        <taxon>Bacillati</taxon>
        <taxon>Actinomycetota</taxon>
        <taxon>Actinomycetes</taxon>
        <taxon>Pseudonocardiales</taxon>
        <taxon>Pseudonocardiaceae</taxon>
        <taxon>Lentzea</taxon>
    </lineage>
</organism>
<dbReference type="CDD" id="cd07011">
    <property type="entry name" value="cupin_PMI_type_I_N"/>
    <property type="match status" value="1"/>
</dbReference>
<keyword evidence="6 10" id="KW-0413">Isomerase</keyword>
<feature type="binding site" evidence="8">
    <location>
        <position position="98"/>
    </location>
    <ligand>
        <name>Zn(2+)</name>
        <dbReference type="ChEBI" id="CHEBI:29105"/>
    </ligand>
</feature>
<dbReference type="InterPro" id="IPR011051">
    <property type="entry name" value="RmlC_Cupin_sf"/>
</dbReference>
<dbReference type="GO" id="GO:0008270">
    <property type="term" value="F:zinc ion binding"/>
    <property type="evidence" value="ECO:0007669"/>
    <property type="project" value="InterPro"/>
</dbReference>
<dbReference type="GO" id="GO:0005829">
    <property type="term" value="C:cytosol"/>
    <property type="evidence" value="ECO:0007669"/>
    <property type="project" value="TreeGrafter"/>
</dbReference>
<evidence type="ECO:0000256" key="4">
    <source>
        <dbReference type="ARBA" id="ARBA00022723"/>
    </source>
</evidence>
<evidence type="ECO:0000256" key="5">
    <source>
        <dbReference type="ARBA" id="ARBA00022833"/>
    </source>
</evidence>
<dbReference type="EC" id="5.3.1.8" evidence="3"/>
<comment type="catalytic activity">
    <reaction evidence="1">
        <text>D-mannose 6-phosphate = D-fructose 6-phosphate</text>
        <dbReference type="Rhea" id="RHEA:12356"/>
        <dbReference type="ChEBI" id="CHEBI:58735"/>
        <dbReference type="ChEBI" id="CHEBI:61527"/>
        <dbReference type="EC" id="5.3.1.8"/>
    </reaction>
</comment>
<dbReference type="Gene3D" id="1.10.441.10">
    <property type="entry name" value="Phosphomannose Isomerase, domain 2"/>
    <property type="match status" value="1"/>
</dbReference>
<dbReference type="InterPro" id="IPR014710">
    <property type="entry name" value="RmlC-like_jellyroll"/>
</dbReference>
<feature type="active site" evidence="7">
    <location>
        <position position="283"/>
    </location>
</feature>
<name>A0A0F0GDN1_LENAE</name>
<comment type="similarity">
    <text evidence="2">Belongs to the mannose-6-phosphate isomerase type 1 family.</text>
</comment>
<protein>
    <recommendedName>
        <fullName evidence="3">mannose-6-phosphate isomerase</fullName>
        <ecNumber evidence="3">5.3.1.8</ecNumber>
    </recommendedName>
</protein>
<accession>A0A0F0GDN1</accession>
<dbReference type="GO" id="GO:0005975">
    <property type="term" value="P:carbohydrate metabolic process"/>
    <property type="evidence" value="ECO:0007669"/>
    <property type="project" value="InterPro"/>
</dbReference>
<dbReference type="PANTHER" id="PTHR10309:SF0">
    <property type="entry name" value="MANNOSE-6-PHOSPHATE ISOMERASE"/>
    <property type="match status" value="1"/>
</dbReference>
<dbReference type="PATRIC" id="fig|68170.10.peg.2905"/>
<evidence type="ECO:0000256" key="2">
    <source>
        <dbReference type="ARBA" id="ARBA00010772"/>
    </source>
</evidence>
<reference evidence="10 11" key="1">
    <citation type="submission" date="2015-02" db="EMBL/GenBank/DDBJ databases">
        <authorList>
            <person name="Ju K.-S."/>
            <person name="Doroghazi J.R."/>
            <person name="Metcalf W."/>
        </authorList>
    </citation>
    <scope>NUCLEOTIDE SEQUENCE [LARGE SCALE GENOMIC DNA]</scope>
    <source>
        <strain evidence="10 11">NRRL B-16140</strain>
    </source>
</reference>
<evidence type="ECO:0000313" key="11">
    <source>
        <dbReference type="Proteomes" id="UP000033393"/>
    </source>
</evidence>
<dbReference type="OrthoDB" id="9792649at2"/>
<dbReference type="PRINTS" id="PR00714">
    <property type="entry name" value="MAN6PISMRASE"/>
</dbReference>
<feature type="binding site" evidence="8">
    <location>
        <position position="264"/>
    </location>
    <ligand>
        <name>Zn(2+)</name>
        <dbReference type="ChEBI" id="CHEBI:29105"/>
    </ligand>
</feature>
<sequence>MDLLHNAVRPYAWGSRTAIAELLGKEVPAPHPEAELWMGAHPGDPSRVTGADGVERSLLELLSADPDGQLGTRVSERWGSRLPFLLKVLAAEEALSLQAHPSAAQAAEGFAAEERALVPRDAAVRNYKDPAAKPELICALTEFHALAGFREPSRTVKLLRTLDAPALSPYTEMLVAQPDSSGLRALFTMLITLPQTSLSSLLPQVLDACVLHVKEHGEFDLECRTVLELGESYPGDAGVLAALLLNRIVLQPGEAIHLPAGNLHAYLRGTGIEILANSDNVLRCGLTPKHVDVPELLRVLDFTCGDMPVSTGEEVAPGVRVYRTPAPEFELSRLDLTGEARINHEGPQILICTSGAAVLTNARGDEVRLARGESVWLPASDPAVIVRPDGVESAQLFRATAGND</sequence>
<evidence type="ECO:0000256" key="1">
    <source>
        <dbReference type="ARBA" id="ARBA00000757"/>
    </source>
</evidence>
<comment type="cofactor">
    <cofactor evidence="8">
        <name>Zn(2+)</name>
        <dbReference type="ChEBI" id="CHEBI:29105"/>
    </cofactor>
    <text evidence="8">Binds 1 zinc ion per subunit.</text>
</comment>
<dbReference type="PANTHER" id="PTHR10309">
    <property type="entry name" value="MANNOSE-6-PHOSPHATE ISOMERASE"/>
    <property type="match status" value="1"/>
</dbReference>
<dbReference type="Gene3D" id="2.60.120.10">
    <property type="entry name" value="Jelly Rolls"/>
    <property type="match status" value="2"/>
</dbReference>
<keyword evidence="5 8" id="KW-0862">Zinc</keyword>
<gene>
    <name evidence="10" type="ORF">UK23_46400</name>
</gene>
<dbReference type="NCBIfam" id="TIGR00218">
    <property type="entry name" value="manA"/>
    <property type="match status" value="1"/>
</dbReference>
<dbReference type="AlphaFoldDB" id="A0A0F0GDN1"/>
<evidence type="ECO:0000256" key="3">
    <source>
        <dbReference type="ARBA" id="ARBA00011956"/>
    </source>
</evidence>
<dbReference type="eggNOG" id="COG1482">
    <property type="taxonomic scope" value="Bacteria"/>
</dbReference>
<evidence type="ECO:0000259" key="9">
    <source>
        <dbReference type="Pfam" id="PF20511"/>
    </source>
</evidence>
<dbReference type="GO" id="GO:0004476">
    <property type="term" value="F:mannose-6-phosphate isomerase activity"/>
    <property type="evidence" value="ECO:0007669"/>
    <property type="project" value="UniProtKB-EC"/>
</dbReference>
<dbReference type="PIRSF" id="PIRSF001480">
    <property type="entry name" value="Mannose-6-phosphate_isomerase"/>
    <property type="match status" value="1"/>
</dbReference>
<dbReference type="Pfam" id="PF20511">
    <property type="entry name" value="PMI_typeI_cat"/>
    <property type="match status" value="1"/>
</dbReference>
<dbReference type="InterPro" id="IPR001250">
    <property type="entry name" value="Man6P_Isoase-1"/>
</dbReference>
<dbReference type="Proteomes" id="UP000033393">
    <property type="component" value="Unassembled WGS sequence"/>
</dbReference>
<proteinExistence type="inferred from homology"/>
<dbReference type="STRING" id="68170.GCA_000974445_00618"/>
<evidence type="ECO:0000256" key="6">
    <source>
        <dbReference type="ARBA" id="ARBA00023235"/>
    </source>
</evidence>
<feature type="domain" description="Phosphomannose isomerase type I catalytic" evidence="9">
    <location>
        <begin position="4"/>
        <end position="150"/>
    </location>
</feature>
<evidence type="ECO:0000256" key="8">
    <source>
        <dbReference type="PIRSR" id="PIRSR001480-2"/>
    </source>
</evidence>
<evidence type="ECO:0000313" key="10">
    <source>
        <dbReference type="EMBL" id="KJK33366.1"/>
    </source>
</evidence>
<evidence type="ECO:0000256" key="7">
    <source>
        <dbReference type="PIRSR" id="PIRSR001480-1"/>
    </source>
</evidence>
<feature type="binding site" evidence="8">
    <location>
        <position position="100"/>
    </location>
    <ligand>
        <name>Zn(2+)</name>
        <dbReference type="ChEBI" id="CHEBI:29105"/>
    </ligand>
</feature>
<keyword evidence="11" id="KW-1185">Reference proteome</keyword>
<comment type="caution">
    <text evidence="10">The sequence shown here is derived from an EMBL/GenBank/DDBJ whole genome shotgun (WGS) entry which is preliminary data.</text>
</comment>
<dbReference type="InterPro" id="IPR046457">
    <property type="entry name" value="PMI_typeI_cat"/>
</dbReference>
<dbReference type="GO" id="GO:0009298">
    <property type="term" value="P:GDP-mannose biosynthetic process"/>
    <property type="evidence" value="ECO:0007669"/>
    <property type="project" value="InterPro"/>
</dbReference>